<evidence type="ECO:0000256" key="1">
    <source>
        <dbReference type="SAM" id="SignalP"/>
    </source>
</evidence>
<protein>
    <submittedName>
        <fullName evidence="2">Uncharacterized protein</fullName>
    </submittedName>
</protein>
<feature type="signal peptide" evidence="1">
    <location>
        <begin position="1"/>
        <end position="24"/>
    </location>
</feature>
<feature type="chain" id="PRO_5043044426" evidence="1">
    <location>
        <begin position="25"/>
        <end position="74"/>
    </location>
</feature>
<dbReference type="AlphaFoldDB" id="A0AAN9GAP6"/>
<reference evidence="2 3" key="1">
    <citation type="submission" date="2024-02" db="EMBL/GenBank/DDBJ databases">
        <title>Chromosome-scale genome assembly of the rough periwinkle Littorina saxatilis.</title>
        <authorList>
            <person name="De Jode A."/>
            <person name="Faria R."/>
            <person name="Formenti G."/>
            <person name="Sims Y."/>
            <person name="Smith T.P."/>
            <person name="Tracey A."/>
            <person name="Wood J.M.D."/>
            <person name="Zagrodzka Z.B."/>
            <person name="Johannesson K."/>
            <person name="Butlin R.K."/>
            <person name="Leder E.H."/>
        </authorList>
    </citation>
    <scope>NUCLEOTIDE SEQUENCE [LARGE SCALE GENOMIC DNA]</scope>
    <source>
        <strain evidence="2">Snail1</strain>
        <tissue evidence="2">Muscle</tissue>
    </source>
</reference>
<accession>A0AAN9GAP6</accession>
<organism evidence="2 3">
    <name type="scientific">Littorina saxatilis</name>
    <dbReference type="NCBI Taxonomy" id="31220"/>
    <lineage>
        <taxon>Eukaryota</taxon>
        <taxon>Metazoa</taxon>
        <taxon>Spiralia</taxon>
        <taxon>Lophotrochozoa</taxon>
        <taxon>Mollusca</taxon>
        <taxon>Gastropoda</taxon>
        <taxon>Caenogastropoda</taxon>
        <taxon>Littorinimorpha</taxon>
        <taxon>Littorinoidea</taxon>
        <taxon>Littorinidae</taxon>
        <taxon>Littorina</taxon>
    </lineage>
</organism>
<sequence length="74" mass="7953">MSKLATLALTLIFSIVLSIHGTEAVPCETGESCTAASWTVLAHIFNADMCCPDNHIAYFSEVSSANVKCRCIMN</sequence>
<evidence type="ECO:0000313" key="3">
    <source>
        <dbReference type="Proteomes" id="UP001374579"/>
    </source>
</evidence>
<comment type="caution">
    <text evidence="2">The sequence shown here is derived from an EMBL/GenBank/DDBJ whole genome shotgun (WGS) entry which is preliminary data.</text>
</comment>
<dbReference type="EMBL" id="JBAMIC010000010">
    <property type="protein sequence ID" value="KAK7101988.1"/>
    <property type="molecule type" value="Genomic_DNA"/>
</dbReference>
<name>A0AAN9GAP6_9CAEN</name>
<evidence type="ECO:0000313" key="2">
    <source>
        <dbReference type="EMBL" id="KAK7101988.1"/>
    </source>
</evidence>
<keyword evidence="3" id="KW-1185">Reference proteome</keyword>
<proteinExistence type="predicted"/>
<keyword evidence="1" id="KW-0732">Signal</keyword>
<gene>
    <name evidence="2" type="ORF">V1264_020284</name>
</gene>
<dbReference type="Proteomes" id="UP001374579">
    <property type="component" value="Unassembled WGS sequence"/>
</dbReference>